<keyword evidence="5" id="KW-1185">Reference proteome</keyword>
<dbReference type="InterPro" id="IPR052179">
    <property type="entry name" value="DD-CPase-like"/>
</dbReference>
<dbReference type="GO" id="GO:0006508">
    <property type="term" value="P:proteolysis"/>
    <property type="evidence" value="ECO:0007669"/>
    <property type="project" value="InterPro"/>
</dbReference>
<dbReference type="Proteomes" id="UP000255326">
    <property type="component" value="Unassembled WGS sequence"/>
</dbReference>
<dbReference type="PANTHER" id="PTHR34385:SF1">
    <property type="entry name" value="PEPTIDOGLYCAN L-ALANYL-D-GLUTAMATE ENDOPEPTIDASE CWLK"/>
    <property type="match status" value="1"/>
</dbReference>
<dbReference type="InterPro" id="IPR009045">
    <property type="entry name" value="Zn_M74/Hedgehog-like"/>
</dbReference>
<dbReference type="GO" id="GO:0004180">
    <property type="term" value="F:carboxypeptidase activity"/>
    <property type="evidence" value="ECO:0007669"/>
    <property type="project" value="UniProtKB-KW"/>
</dbReference>
<dbReference type="InterPro" id="IPR003709">
    <property type="entry name" value="VanY-like_core_dom"/>
</dbReference>
<dbReference type="InterPro" id="IPR012640">
    <property type="entry name" value="Membr_lipoprot_lipid_attach_CS"/>
</dbReference>
<evidence type="ECO:0000256" key="2">
    <source>
        <dbReference type="SAM" id="MobiDB-lite"/>
    </source>
</evidence>
<dbReference type="SUPFAM" id="SSF55166">
    <property type="entry name" value="Hedgehog/DD-peptidase"/>
    <property type="match status" value="1"/>
</dbReference>
<keyword evidence="4" id="KW-0645">Protease</keyword>
<evidence type="ECO:0000256" key="1">
    <source>
        <dbReference type="ARBA" id="ARBA00022729"/>
    </source>
</evidence>
<dbReference type="Pfam" id="PF08139">
    <property type="entry name" value="LPAM_1"/>
    <property type="match status" value="1"/>
</dbReference>
<feature type="domain" description="D-alanyl-D-alanine carboxypeptidase-like core" evidence="3">
    <location>
        <begin position="131"/>
        <end position="259"/>
    </location>
</feature>
<dbReference type="InterPro" id="IPR058193">
    <property type="entry name" value="VanY/YodJ_core_dom"/>
</dbReference>
<proteinExistence type="predicted"/>
<organism evidence="4 5">
    <name type="scientific">Falsibacillus pallidus</name>
    <dbReference type="NCBI Taxonomy" id="493781"/>
    <lineage>
        <taxon>Bacteria</taxon>
        <taxon>Bacillati</taxon>
        <taxon>Bacillota</taxon>
        <taxon>Bacilli</taxon>
        <taxon>Bacillales</taxon>
        <taxon>Bacillaceae</taxon>
        <taxon>Falsibacillus</taxon>
    </lineage>
</organism>
<reference evidence="4 5" key="1">
    <citation type="submission" date="2018-07" db="EMBL/GenBank/DDBJ databases">
        <title>Genomic Encyclopedia of Type Strains, Phase IV (KMG-IV): sequencing the most valuable type-strain genomes for metagenomic binning, comparative biology and taxonomic classification.</title>
        <authorList>
            <person name="Goeker M."/>
        </authorList>
    </citation>
    <scope>NUCLEOTIDE SEQUENCE [LARGE SCALE GENOMIC DNA]</scope>
    <source>
        <strain evidence="4 5">DSM 25281</strain>
    </source>
</reference>
<dbReference type="PANTHER" id="PTHR34385">
    <property type="entry name" value="D-ALANYL-D-ALANINE CARBOXYPEPTIDASE"/>
    <property type="match status" value="1"/>
</dbReference>
<gene>
    <name evidence="4" type="ORF">DFR59_104154</name>
</gene>
<dbReference type="Pfam" id="PF02557">
    <property type="entry name" value="VanY"/>
    <property type="match status" value="1"/>
</dbReference>
<dbReference type="RefSeq" id="WP_114745410.1">
    <property type="nucleotide sequence ID" value="NZ_QQAY01000004.1"/>
</dbReference>
<evidence type="ECO:0000313" key="5">
    <source>
        <dbReference type="Proteomes" id="UP000255326"/>
    </source>
</evidence>
<feature type="region of interest" description="Disordered" evidence="2">
    <location>
        <begin position="28"/>
        <end position="63"/>
    </location>
</feature>
<dbReference type="Gene3D" id="3.30.1380.10">
    <property type="match status" value="1"/>
</dbReference>
<keyword evidence="1" id="KW-0732">Signal</keyword>
<keyword evidence="4" id="KW-0378">Hydrolase</keyword>
<accession>A0A370GMH2</accession>
<name>A0A370GMH2_9BACI</name>
<protein>
    <submittedName>
        <fullName evidence="4">D-alanyl-D-alanine carboxypeptidase</fullName>
    </submittedName>
</protein>
<evidence type="ECO:0000313" key="4">
    <source>
        <dbReference type="EMBL" id="RDI43103.1"/>
    </source>
</evidence>
<feature type="compositionally biased region" description="Polar residues" evidence="2">
    <location>
        <begin position="36"/>
        <end position="51"/>
    </location>
</feature>
<dbReference type="EMBL" id="QQAY01000004">
    <property type="protein sequence ID" value="RDI43103.1"/>
    <property type="molecule type" value="Genomic_DNA"/>
</dbReference>
<dbReference type="OrthoDB" id="9792074at2"/>
<dbReference type="CDD" id="cd14852">
    <property type="entry name" value="LD-carboxypeptidase"/>
    <property type="match status" value="1"/>
</dbReference>
<sequence>MKRIIMLTSAAVLLSGCSVPYLDKLTGEHSAEPQESPATQTNSSQNQNAPSDGSGEEQNQKDNQEVPTGLVLNEEQFNDIKEVDGKKIIQNSSNVLALVNKEYTLPSDYIPADLVRPHVAFSFGGQDIEKSHMRAEAASHLEKMFSGAKKEGIELYAASGYRSYSRQDALLKAEIKSVGEEKAVQAVAIPGESEHQSGLAMDITCKGENMLLTEHFEQTVEGKWLREHAHEYGFILRYPKGKESITGYEYEPWHFRYVGEKAAAEIYSHNWTLEEYFQHVKKV</sequence>
<comment type="caution">
    <text evidence="4">The sequence shown here is derived from an EMBL/GenBank/DDBJ whole genome shotgun (WGS) entry which is preliminary data.</text>
</comment>
<dbReference type="AlphaFoldDB" id="A0A370GMH2"/>
<dbReference type="PROSITE" id="PS51257">
    <property type="entry name" value="PROKAR_LIPOPROTEIN"/>
    <property type="match status" value="1"/>
</dbReference>
<evidence type="ECO:0000259" key="3">
    <source>
        <dbReference type="Pfam" id="PF02557"/>
    </source>
</evidence>
<keyword evidence="4" id="KW-0121">Carboxypeptidase</keyword>